<keyword evidence="3" id="KW-1185">Reference proteome</keyword>
<dbReference type="PANTHER" id="PTHR30565:SF9">
    <property type="entry name" value="PROTEIN YCIF"/>
    <property type="match status" value="1"/>
</dbReference>
<dbReference type="AlphaFoldDB" id="A0A5C0VJW6"/>
<proteinExistence type="predicted"/>
<dbReference type="InterPro" id="IPR010287">
    <property type="entry name" value="DUF892_YciF-like"/>
</dbReference>
<dbReference type="PANTHER" id="PTHR30565">
    <property type="entry name" value="PROTEIN YCIF"/>
    <property type="match status" value="1"/>
</dbReference>
<dbReference type="Pfam" id="PF05974">
    <property type="entry name" value="DUF892"/>
    <property type="match status" value="1"/>
</dbReference>
<gene>
    <name evidence="2" type="ORF">FYC62_06155</name>
</gene>
<accession>A0A5C0VJW6</accession>
<reference evidence="2 3" key="1">
    <citation type="submission" date="2019-08" db="EMBL/GenBank/DDBJ databases">
        <title>Pedobacter sp. nov., isolated from Han river, South Korea.</title>
        <authorList>
            <person name="Lee D.-H."/>
            <person name="Kim Y.-S."/>
            <person name="Hwang E.-M."/>
            <person name="Le Tran T.C."/>
            <person name="Cha C.-J."/>
        </authorList>
    </citation>
    <scope>NUCLEOTIDE SEQUENCE [LARGE SCALE GENOMIC DNA]</scope>
    <source>
        <strain evidence="2 3">CJ43</strain>
    </source>
</reference>
<dbReference type="KEGG" id="pej:FYC62_06155"/>
<protein>
    <submittedName>
        <fullName evidence="2">Ferritin-like domain-containing protein</fullName>
    </submittedName>
</protein>
<dbReference type="EMBL" id="CP043329">
    <property type="protein sequence ID" value="QEK51294.1"/>
    <property type="molecule type" value="Genomic_DNA"/>
</dbReference>
<evidence type="ECO:0000256" key="1">
    <source>
        <dbReference type="SAM" id="MobiDB-lite"/>
    </source>
</evidence>
<evidence type="ECO:0000313" key="2">
    <source>
        <dbReference type="EMBL" id="QEK51294.1"/>
    </source>
</evidence>
<organism evidence="2 3">
    <name type="scientific">Pedobacter aquae</name>
    <dbReference type="NCBI Taxonomy" id="2605747"/>
    <lineage>
        <taxon>Bacteria</taxon>
        <taxon>Pseudomonadati</taxon>
        <taxon>Bacteroidota</taxon>
        <taxon>Sphingobacteriia</taxon>
        <taxon>Sphingobacteriales</taxon>
        <taxon>Sphingobacteriaceae</taxon>
        <taxon>Pedobacter</taxon>
    </lineage>
</organism>
<feature type="region of interest" description="Disordered" evidence="1">
    <location>
        <begin position="1"/>
        <end position="21"/>
    </location>
</feature>
<evidence type="ECO:0000313" key="3">
    <source>
        <dbReference type="Proteomes" id="UP000323653"/>
    </source>
</evidence>
<dbReference type="Gene3D" id="1.20.1260.10">
    <property type="match status" value="1"/>
</dbReference>
<dbReference type="InterPro" id="IPR012347">
    <property type="entry name" value="Ferritin-like"/>
</dbReference>
<sequence length="185" mass="20306">MPTTKTKASKAQGAAKARTEKESGALKELFVDSLKDILWAEKHLTKSLKKMAKAATSEQLKTAFEEHLTQTENQITRLESVFESIGEKATAKKCDAMEGLIKEAEELIEETEDGTEVRDVALIAAAQKVEHYEIATYGTLRSLAGTLGFTEAQALLEETLNEEKETDVLLTELAENSINEEASAE</sequence>
<dbReference type="InterPro" id="IPR009078">
    <property type="entry name" value="Ferritin-like_SF"/>
</dbReference>
<dbReference type="RefSeq" id="WP_039451309.1">
    <property type="nucleotide sequence ID" value="NZ_CP043329.1"/>
</dbReference>
<dbReference type="CDD" id="cd07909">
    <property type="entry name" value="YciF"/>
    <property type="match status" value="1"/>
</dbReference>
<name>A0A5C0VJW6_9SPHI</name>
<dbReference type="SUPFAM" id="SSF47240">
    <property type="entry name" value="Ferritin-like"/>
    <property type="match status" value="1"/>
</dbReference>
<dbReference type="InterPro" id="IPR047114">
    <property type="entry name" value="YciF"/>
</dbReference>
<dbReference type="Proteomes" id="UP000323653">
    <property type="component" value="Chromosome"/>
</dbReference>